<keyword evidence="3" id="KW-0050">Antiport</keyword>
<feature type="transmembrane region" description="Helical" evidence="9">
    <location>
        <begin position="628"/>
        <end position="648"/>
    </location>
</feature>
<name>A0A979FSE8_HYAAZ</name>
<dbReference type="KEGG" id="hazt:108667597"/>
<feature type="transmembrane region" description="Helical" evidence="9">
    <location>
        <begin position="278"/>
        <end position="301"/>
    </location>
</feature>
<evidence type="ECO:0000256" key="1">
    <source>
        <dbReference type="ARBA" id="ARBA00004141"/>
    </source>
</evidence>
<proteinExistence type="inferred from homology"/>
<comment type="subcellular location">
    <subcellularLocation>
        <location evidence="1">Membrane</location>
        <topology evidence="1">Multi-pass membrane protein</topology>
    </subcellularLocation>
</comment>
<feature type="compositionally biased region" description="Polar residues" evidence="8">
    <location>
        <begin position="164"/>
        <end position="181"/>
    </location>
</feature>
<evidence type="ECO:0000256" key="6">
    <source>
        <dbReference type="ARBA" id="ARBA00022989"/>
    </source>
</evidence>
<gene>
    <name evidence="12" type="primary">LOC108667597</name>
</gene>
<feature type="domain" description="Sodium/calcium exchanger membrane region" evidence="10">
    <location>
        <begin position="554"/>
        <end position="643"/>
    </location>
</feature>
<dbReference type="InterPro" id="IPR004837">
    <property type="entry name" value="NaCa_Exmemb"/>
</dbReference>
<evidence type="ECO:0000256" key="9">
    <source>
        <dbReference type="SAM" id="Phobius"/>
    </source>
</evidence>
<evidence type="ECO:0000256" key="4">
    <source>
        <dbReference type="ARBA" id="ARBA00022568"/>
    </source>
</evidence>
<dbReference type="OrthoDB" id="2127281at2759"/>
<feature type="compositionally biased region" description="Basic and acidic residues" evidence="8">
    <location>
        <begin position="131"/>
        <end position="142"/>
    </location>
</feature>
<keyword evidence="7 9" id="KW-0472">Membrane</keyword>
<dbReference type="GO" id="GO:0005262">
    <property type="term" value="F:calcium channel activity"/>
    <property type="evidence" value="ECO:0007669"/>
    <property type="project" value="TreeGrafter"/>
</dbReference>
<keyword evidence="5 9" id="KW-0812">Transmembrane</keyword>
<dbReference type="Proteomes" id="UP000694843">
    <property type="component" value="Unplaced"/>
</dbReference>
<keyword evidence="4" id="KW-0406">Ion transport</keyword>
<feature type="domain" description="Sodium/calcium exchanger membrane region" evidence="10">
    <location>
        <begin position="214"/>
        <end position="355"/>
    </location>
</feature>
<dbReference type="GO" id="GO:0005886">
    <property type="term" value="C:plasma membrane"/>
    <property type="evidence" value="ECO:0007669"/>
    <property type="project" value="TreeGrafter"/>
</dbReference>
<dbReference type="PANTHER" id="PTHR10846">
    <property type="entry name" value="SODIUM/POTASSIUM/CALCIUM EXCHANGER"/>
    <property type="match status" value="1"/>
</dbReference>
<evidence type="ECO:0000259" key="10">
    <source>
        <dbReference type="Pfam" id="PF01699"/>
    </source>
</evidence>
<dbReference type="FunFam" id="1.20.1420.30:FF:000018">
    <property type="entry name" value="Sodium/potassium/calcium exchanger 2"/>
    <property type="match status" value="1"/>
</dbReference>
<evidence type="ECO:0000256" key="2">
    <source>
        <dbReference type="ARBA" id="ARBA00005364"/>
    </source>
</evidence>
<keyword evidence="11" id="KW-1185">Reference proteome</keyword>
<feature type="region of interest" description="Disordered" evidence="8">
    <location>
        <begin position="449"/>
        <end position="468"/>
    </location>
</feature>
<dbReference type="AlphaFoldDB" id="A0A979FSE8"/>
<reference evidence="12" key="1">
    <citation type="submission" date="2025-08" db="UniProtKB">
        <authorList>
            <consortium name="RefSeq"/>
        </authorList>
    </citation>
    <scope>IDENTIFICATION</scope>
    <source>
        <tissue evidence="12">Whole organism</tissue>
    </source>
</reference>
<keyword evidence="4" id="KW-0109">Calcium transport</keyword>
<feature type="region of interest" description="Disordered" evidence="8">
    <location>
        <begin position="119"/>
        <end position="187"/>
    </location>
</feature>
<dbReference type="InterPro" id="IPR044880">
    <property type="entry name" value="NCX_ion-bd_dom_sf"/>
</dbReference>
<dbReference type="PANTHER" id="PTHR10846:SF74">
    <property type="entry name" value="SODIUM_POTASSIUM_CALCIUM EXCHANGER CG1090-RELATED"/>
    <property type="match status" value="1"/>
</dbReference>
<dbReference type="InterPro" id="IPR004481">
    <property type="entry name" value="K/Na/Ca-exchanger"/>
</dbReference>
<feature type="transmembrane region" description="Helical" evidence="9">
    <location>
        <begin position="601"/>
        <end position="622"/>
    </location>
</feature>
<keyword evidence="6 9" id="KW-1133">Transmembrane helix</keyword>
<dbReference type="Gene3D" id="1.20.1420.30">
    <property type="entry name" value="NCX, central ion-binding region"/>
    <property type="match status" value="2"/>
</dbReference>
<feature type="transmembrane region" description="Helical" evidence="9">
    <location>
        <begin position="21"/>
        <end position="42"/>
    </location>
</feature>
<protein>
    <submittedName>
        <fullName evidence="12">Probable sodium/potassium/calcium exchanger CG1090</fullName>
    </submittedName>
</protein>
<dbReference type="GO" id="GO:0006874">
    <property type="term" value="P:intracellular calcium ion homeostasis"/>
    <property type="evidence" value="ECO:0007669"/>
    <property type="project" value="TreeGrafter"/>
</dbReference>
<dbReference type="GeneID" id="108667597"/>
<accession>A0A979FSE8</accession>
<sequence length="663" mass="72983">MEPPRLGLASRLGLKSRRSKLGKVIVASMAYLFVMSVMTRIVRRDDTTTYESGLADLHSEEQPDDAALSDGLPLNPGIVAYDEDDVVFHVNNPSSLNSDEWLPTATLIKTRSLLATQSRLGQRVAHKRRVSRETSGRDRDEEARDEAETSANRGPIKEEKNRGVNPTSGADPSTRSPSAKGNASEFCPRPAIEQFPRPLMGQDTRAGGGVIIHIIVTIYLFVAIAIVCDEFFVPSLEMICDRMELSEDVAGATFMAAGSSAPELATSVIAVFVAEDDIGISGVIGSAVFNIMFVISVCALFSGTEICINWWPVVRDCVCYCISICALLLTIHNEAVKWYESLFLLVLYAGYCYLMVHNKRLEAWANTLNVPFKNAASKEEKNSLFGIKSAPVQPGDPKAADGGVAETDDTLPLLSLLRQVNNSSEDHTSPYIAYQDNSIPVEDTAAASSIGLGENDDPGAIPRPPPVQEVDAAQPQMMAPTMKDDDSNPWQAPLGVTERLYWGATLPLVAVHHFTIPDCRRARWRSWFLLTFIMSMVWISLYSYVMVWMITIIGFGDMAVSNAIGSNVFDILLCLGLPWFLKTALTDPGSVVPVESRGLTYSTISLFSTVVFLIAALHFNGWRLDKKLGVMLMVWYLFFMVFASLYELNVFGDFNPKTCDSEY</sequence>
<evidence type="ECO:0000313" key="11">
    <source>
        <dbReference type="Proteomes" id="UP000694843"/>
    </source>
</evidence>
<evidence type="ECO:0000256" key="7">
    <source>
        <dbReference type="ARBA" id="ARBA00023136"/>
    </source>
</evidence>
<evidence type="ECO:0000256" key="8">
    <source>
        <dbReference type="SAM" id="MobiDB-lite"/>
    </source>
</evidence>
<dbReference type="Pfam" id="PF01699">
    <property type="entry name" value="Na_Ca_ex"/>
    <property type="match status" value="2"/>
</dbReference>
<dbReference type="RefSeq" id="XP_047739322.1">
    <property type="nucleotide sequence ID" value="XM_047883366.1"/>
</dbReference>
<comment type="similarity">
    <text evidence="2">Belongs to the Ca(2+):cation antiporter (CaCA) (TC 2.A.19) family. SLC24A subfamily.</text>
</comment>
<dbReference type="GO" id="GO:0008273">
    <property type="term" value="F:calcium, potassium:sodium antiporter activity"/>
    <property type="evidence" value="ECO:0007669"/>
    <property type="project" value="TreeGrafter"/>
</dbReference>
<feature type="transmembrane region" description="Helical" evidence="9">
    <location>
        <begin position="527"/>
        <end position="553"/>
    </location>
</feature>
<feature type="transmembrane region" description="Helical" evidence="9">
    <location>
        <begin position="206"/>
        <end position="228"/>
    </location>
</feature>
<feature type="transmembrane region" description="Helical" evidence="9">
    <location>
        <begin position="313"/>
        <end position="332"/>
    </location>
</feature>
<evidence type="ECO:0000256" key="3">
    <source>
        <dbReference type="ARBA" id="ARBA00022449"/>
    </source>
</evidence>
<keyword evidence="4" id="KW-0106">Calcium</keyword>
<evidence type="ECO:0000256" key="5">
    <source>
        <dbReference type="ARBA" id="ARBA00022692"/>
    </source>
</evidence>
<organism evidence="11 12">
    <name type="scientific">Hyalella azteca</name>
    <name type="common">Amphipod</name>
    <dbReference type="NCBI Taxonomy" id="294128"/>
    <lineage>
        <taxon>Eukaryota</taxon>
        <taxon>Metazoa</taxon>
        <taxon>Ecdysozoa</taxon>
        <taxon>Arthropoda</taxon>
        <taxon>Crustacea</taxon>
        <taxon>Multicrustacea</taxon>
        <taxon>Malacostraca</taxon>
        <taxon>Eumalacostraca</taxon>
        <taxon>Peracarida</taxon>
        <taxon>Amphipoda</taxon>
        <taxon>Senticaudata</taxon>
        <taxon>Talitrida</taxon>
        <taxon>Talitroidea</taxon>
        <taxon>Hyalellidae</taxon>
        <taxon>Hyalella</taxon>
    </lineage>
</organism>
<keyword evidence="4" id="KW-0813">Transport</keyword>
<dbReference type="OMA" id="YPFTFLI"/>
<evidence type="ECO:0000313" key="12">
    <source>
        <dbReference type="RefSeq" id="XP_047739322.1"/>
    </source>
</evidence>
<feature type="transmembrane region" description="Helical" evidence="9">
    <location>
        <begin position="338"/>
        <end position="356"/>
    </location>
</feature>